<organism evidence="1 2">
    <name type="scientific">Brevibacillus fulvus</name>
    <dbReference type="NCBI Taxonomy" id="1125967"/>
    <lineage>
        <taxon>Bacteria</taxon>
        <taxon>Bacillati</taxon>
        <taxon>Bacillota</taxon>
        <taxon>Bacilli</taxon>
        <taxon>Bacillales</taxon>
        <taxon>Paenibacillaceae</taxon>
        <taxon>Brevibacillus</taxon>
    </lineage>
</organism>
<dbReference type="AlphaFoldDB" id="A0A939BW21"/>
<accession>A0A939BW21</accession>
<keyword evidence="2" id="KW-1185">Reference proteome</keyword>
<dbReference type="Proteomes" id="UP000717624">
    <property type="component" value="Unassembled WGS sequence"/>
</dbReference>
<sequence length="85" mass="9873">MNYICPVCNGFSNFNSHCKTCGLPLDDCGRIYDFYGDYSPYRPIDDSKLTNGYPDLKQHQCLHLGFCPNCQREQIIPLQERSEFK</sequence>
<name>A0A939BW21_9BACL</name>
<gene>
    <name evidence="1" type="ORF">JOD01_003661</name>
</gene>
<dbReference type="RefSeq" id="WP_204519656.1">
    <property type="nucleotide sequence ID" value="NZ_BAABIN010000034.1"/>
</dbReference>
<proteinExistence type="predicted"/>
<reference evidence="1" key="1">
    <citation type="submission" date="2021-01" db="EMBL/GenBank/DDBJ databases">
        <title>Genomic Encyclopedia of Type Strains, Phase IV (KMG-IV): sequencing the most valuable type-strain genomes for metagenomic binning, comparative biology and taxonomic classification.</title>
        <authorList>
            <person name="Goeker M."/>
        </authorList>
    </citation>
    <scope>NUCLEOTIDE SEQUENCE</scope>
    <source>
        <strain evidence="1">DSM 25523</strain>
    </source>
</reference>
<comment type="caution">
    <text evidence="1">The sequence shown here is derived from an EMBL/GenBank/DDBJ whole genome shotgun (WGS) entry which is preliminary data.</text>
</comment>
<evidence type="ECO:0000313" key="1">
    <source>
        <dbReference type="EMBL" id="MBM7592009.1"/>
    </source>
</evidence>
<protein>
    <submittedName>
        <fullName evidence="1">Uncharacterized protein</fullName>
    </submittedName>
</protein>
<evidence type="ECO:0000313" key="2">
    <source>
        <dbReference type="Proteomes" id="UP000717624"/>
    </source>
</evidence>
<dbReference type="EMBL" id="JAFBEB010000018">
    <property type="protein sequence ID" value="MBM7592009.1"/>
    <property type="molecule type" value="Genomic_DNA"/>
</dbReference>